<dbReference type="EMBL" id="GL377599">
    <property type="protein sequence ID" value="EFJ21559.1"/>
    <property type="molecule type" value="Genomic_DNA"/>
</dbReference>
<feature type="domain" description="Integrator complex subunit 3 N-terminal" evidence="1">
    <location>
        <begin position="47"/>
        <end position="450"/>
    </location>
</feature>
<dbReference type="KEGG" id="smo:SELMODRAFT_102541"/>
<dbReference type="HOGENOM" id="CLU_030390_1_0_1"/>
<dbReference type="EMBL" id="GL377591">
    <property type="protein sequence ID" value="EFJ23936.1"/>
    <property type="molecule type" value="Genomic_DNA"/>
</dbReference>
<dbReference type="Gramene" id="EFJ21559">
    <property type="protein sequence ID" value="EFJ21559"/>
    <property type="gene ID" value="SELMODRAFT_53489"/>
</dbReference>
<dbReference type="InParanoid" id="D8RVD2"/>
<dbReference type="eggNOG" id="KOG4262">
    <property type="taxonomic scope" value="Eukaryota"/>
</dbReference>
<dbReference type="Proteomes" id="UP000001514">
    <property type="component" value="Unassembled WGS sequence"/>
</dbReference>
<protein>
    <recommendedName>
        <fullName evidence="1">Integrator complex subunit 3 N-terminal domain-containing protein</fullName>
    </recommendedName>
</protein>
<dbReference type="FunCoup" id="D8RVD2">
    <property type="interactions" value="117"/>
</dbReference>
<evidence type="ECO:0000313" key="4">
    <source>
        <dbReference type="Proteomes" id="UP000001514"/>
    </source>
</evidence>
<dbReference type="OMA" id="VKWGDQK"/>
<dbReference type="KEGG" id="smo:SELMODRAFT_53489"/>
<dbReference type="STRING" id="88036.D8RVD2"/>
<evidence type="ECO:0000259" key="1">
    <source>
        <dbReference type="Pfam" id="PF10189"/>
    </source>
</evidence>
<dbReference type="InterPro" id="IPR045334">
    <property type="entry name" value="INTS3"/>
</dbReference>
<name>D8RVD2_SELML</name>
<evidence type="ECO:0000313" key="2">
    <source>
        <dbReference type="EMBL" id="EFJ21559.1"/>
    </source>
</evidence>
<dbReference type="Pfam" id="PF10189">
    <property type="entry name" value="Ints3_N"/>
    <property type="match status" value="1"/>
</dbReference>
<accession>D8RVD2</accession>
<evidence type="ECO:0000313" key="3">
    <source>
        <dbReference type="EMBL" id="EFJ23936.1"/>
    </source>
</evidence>
<dbReference type="AlphaFoldDB" id="D8RVD2"/>
<organism evidence="4">
    <name type="scientific">Selaginella moellendorffii</name>
    <name type="common">Spikemoss</name>
    <dbReference type="NCBI Taxonomy" id="88036"/>
    <lineage>
        <taxon>Eukaryota</taxon>
        <taxon>Viridiplantae</taxon>
        <taxon>Streptophyta</taxon>
        <taxon>Embryophyta</taxon>
        <taxon>Tracheophyta</taxon>
        <taxon>Lycopodiopsida</taxon>
        <taxon>Selaginellales</taxon>
        <taxon>Selaginellaceae</taxon>
        <taxon>Selaginella</taxon>
    </lineage>
</organism>
<keyword evidence="4" id="KW-1185">Reference proteome</keyword>
<proteinExistence type="predicted"/>
<dbReference type="Gramene" id="EFJ23936">
    <property type="protein sequence ID" value="EFJ23936"/>
    <property type="gene ID" value="SELMODRAFT_102541"/>
</dbReference>
<dbReference type="PANTHER" id="PTHR13587:SF7">
    <property type="entry name" value="INTEGRATOR COMPLEX SUBUNIT 3"/>
    <property type="match status" value="1"/>
</dbReference>
<gene>
    <name evidence="3" type="ORF">SELMODRAFT_102541</name>
    <name evidence="2" type="ORF">SELMODRAFT_53489</name>
</gene>
<reference evidence="3 4" key="1">
    <citation type="journal article" date="2011" name="Science">
        <title>The Selaginella genome identifies genetic changes associated with the evolution of vascular plants.</title>
        <authorList>
            <person name="Banks J.A."/>
            <person name="Nishiyama T."/>
            <person name="Hasebe M."/>
            <person name="Bowman J.L."/>
            <person name="Gribskov M."/>
            <person name="dePamphilis C."/>
            <person name="Albert V.A."/>
            <person name="Aono N."/>
            <person name="Aoyama T."/>
            <person name="Ambrose B.A."/>
            <person name="Ashton N.W."/>
            <person name="Axtell M.J."/>
            <person name="Barker E."/>
            <person name="Barker M.S."/>
            <person name="Bennetzen J.L."/>
            <person name="Bonawitz N.D."/>
            <person name="Chapple C."/>
            <person name="Cheng C."/>
            <person name="Correa L.G."/>
            <person name="Dacre M."/>
            <person name="DeBarry J."/>
            <person name="Dreyer I."/>
            <person name="Elias M."/>
            <person name="Engstrom E.M."/>
            <person name="Estelle M."/>
            <person name="Feng L."/>
            <person name="Finet C."/>
            <person name="Floyd S.K."/>
            <person name="Frommer W.B."/>
            <person name="Fujita T."/>
            <person name="Gramzow L."/>
            <person name="Gutensohn M."/>
            <person name="Harholt J."/>
            <person name="Hattori M."/>
            <person name="Heyl A."/>
            <person name="Hirai T."/>
            <person name="Hiwatashi Y."/>
            <person name="Ishikawa M."/>
            <person name="Iwata M."/>
            <person name="Karol K.G."/>
            <person name="Koehler B."/>
            <person name="Kolukisaoglu U."/>
            <person name="Kubo M."/>
            <person name="Kurata T."/>
            <person name="Lalonde S."/>
            <person name="Li K."/>
            <person name="Li Y."/>
            <person name="Litt A."/>
            <person name="Lyons E."/>
            <person name="Manning G."/>
            <person name="Maruyama T."/>
            <person name="Michael T.P."/>
            <person name="Mikami K."/>
            <person name="Miyazaki S."/>
            <person name="Morinaga S."/>
            <person name="Murata T."/>
            <person name="Mueller-Roeber B."/>
            <person name="Nelson D.R."/>
            <person name="Obara M."/>
            <person name="Oguri Y."/>
            <person name="Olmstead R.G."/>
            <person name="Onodera N."/>
            <person name="Petersen B.L."/>
            <person name="Pils B."/>
            <person name="Prigge M."/>
            <person name="Rensing S.A."/>
            <person name="Riano-Pachon D.M."/>
            <person name="Roberts A.W."/>
            <person name="Sato Y."/>
            <person name="Scheller H.V."/>
            <person name="Schulz B."/>
            <person name="Schulz C."/>
            <person name="Shakirov E.V."/>
            <person name="Shibagaki N."/>
            <person name="Shinohara N."/>
            <person name="Shippen D.E."/>
            <person name="Soerensen I."/>
            <person name="Sotooka R."/>
            <person name="Sugimoto N."/>
            <person name="Sugita M."/>
            <person name="Sumikawa N."/>
            <person name="Tanurdzic M."/>
            <person name="Theissen G."/>
            <person name="Ulvskov P."/>
            <person name="Wakazuki S."/>
            <person name="Weng J.K."/>
            <person name="Willats W.W."/>
            <person name="Wipf D."/>
            <person name="Wolf P.G."/>
            <person name="Yang L."/>
            <person name="Zimmer A.D."/>
            <person name="Zhu Q."/>
            <person name="Mitros T."/>
            <person name="Hellsten U."/>
            <person name="Loque D."/>
            <person name="Otillar R."/>
            <person name="Salamov A."/>
            <person name="Schmutz J."/>
            <person name="Shapiro H."/>
            <person name="Lindquist E."/>
            <person name="Lucas S."/>
            <person name="Rokhsar D."/>
            <person name="Grigoriev I.V."/>
        </authorList>
    </citation>
    <scope>NUCLEOTIDE SEQUENCE [LARGE SCALE GENOMIC DNA]</scope>
</reference>
<feature type="non-terminal residue" evidence="3">
    <location>
        <position position="452"/>
    </location>
</feature>
<dbReference type="InterPro" id="IPR019333">
    <property type="entry name" value="INTS3_N"/>
</dbReference>
<sequence length="452" mass="50951">MTSKLLHRGSHEAQDELEIILSQAYSTFQAQLSASYLSTVPPAQRGPLTQALLYAILIQPQGGGGAGASSATSSSATSLINQLTTITTDGYAAFVGLLLRLVNDSYAKLLEHPRGQIIWLLKQLIEFYATDVDNLCLLLLRQIMLEVLTTKISWVTSNHGLLTSAVYTYLRLLPDHSMAKNSSVNELRQAEIKFCASMIREHFQECLGIGRDLIRLLQDVSSIAEFDAIWRDLLANPASFRVPSFTDIGQLYVVKTHTRYFQSRLTPEMEAQIKFMLTHVRMGSQRRYQGWFTQRFLSTPESETLVCDLIRYVCCVHHPSNQILQSDILPRWALIGWLLKCCKSNHVEANAKLALLYDWLFFVPKTDNIMNIEPGILVMFQSIPKYVDMTNSLLEFLFLLMEHYDPPRKELLHRGVAASVEILVGKGVVRNLEPLATAPAIALPLREKLSQL</sequence>
<dbReference type="PANTHER" id="PTHR13587">
    <property type="entry name" value="INTEGRATOR COMPLEX SUBUNIT 3"/>
    <property type="match status" value="1"/>
</dbReference>